<accession>A0A151RHD3</accession>
<evidence type="ECO:0000256" key="1">
    <source>
        <dbReference type="SAM" id="MobiDB-lite"/>
    </source>
</evidence>
<evidence type="ECO:0000313" key="2">
    <source>
        <dbReference type="EMBL" id="KYP41835.1"/>
    </source>
</evidence>
<dbReference type="STRING" id="3821.A0A151RHD3"/>
<name>A0A151RHD3_CAJCA</name>
<dbReference type="EMBL" id="KQ483750">
    <property type="protein sequence ID" value="KYP41835.1"/>
    <property type="molecule type" value="Genomic_DNA"/>
</dbReference>
<organism evidence="2 3">
    <name type="scientific">Cajanus cajan</name>
    <name type="common">Pigeon pea</name>
    <name type="synonym">Cajanus indicus</name>
    <dbReference type="NCBI Taxonomy" id="3821"/>
    <lineage>
        <taxon>Eukaryota</taxon>
        <taxon>Viridiplantae</taxon>
        <taxon>Streptophyta</taxon>
        <taxon>Embryophyta</taxon>
        <taxon>Tracheophyta</taxon>
        <taxon>Spermatophyta</taxon>
        <taxon>Magnoliopsida</taxon>
        <taxon>eudicotyledons</taxon>
        <taxon>Gunneridae</taxon>
        <taxon>Pentapetalae</taxon>
        <taxon>rosids</taxon>
        <taxon>fabids</taxon>
        <taxon>Fabales</taxon>
        <taxon>Fabaceae</taxon>
        <taxon>Papilionoideae</taxon>
        <taxon>50 kb inversion clade</taxon>
        <taxon>NPAAA clade</taxon>
        <taxon>indigoferoid/millettioid clade</taxon>
        <taxon>Phaseoleae</taxon>
        <taxon>Cajanus</taxon>
    </lineage>
</organism>
<dbReference type="Proteomes" id="UP000075243">
    <property type="component" value="Unassembled WGS sequence"/>
</dbReference>
<keyword evidence="3" id="KW-1185">Reference proteome</keyword>
<feature type="region of interest" description="Disordered" evidence="1">
    <location>
        <begin position="50"/>
        <end position="75"/>
    </location>
</feature>
<protein>
    <submittedName>
        <fullName evidence="2">Uncharacterized protein</fullName>
    </submittedName>
</protein>
<dbReference type="AlphaFoldDB" id="A0A151RHD3"/>
<dbReference type="Gramene" id="C.cajan_35761.t">
    <property type="protein sequence ID" value="C.cajan_35761.t"/>
    <property type="gene ID" value="C.cajan_35761"/>
</dbReference>
<evidence type="ECO:0000313" key="3">
    <source>
        <dbReference type="Proteomes" id="UP000075243"/>
    </source>
</evidence>
<reference evidence="2" key="1">
    <citation type="journal article" date="2012" name="Nat. Biotechnol.">
        <title>Draft genome sequence of pigeonpea (Cajanus cajan), an orphan legume crop of resource-poor farmers.</title>
        <authorList>
            <person name="Varshney R.K."/>
            <person name="Chen W."/>
            <person name="Li Y."/>
            <person name="Bharti A.K."/>
            <person name="Saxena R.K."/>
            <person name="Schlueter J.A."/>
            <person name="Donoghue M.T."/>
            <person name="Azam S."/>
            <person name="Fan G."/>
            <person name="Whaley A.M."/>
            <person name="Farmer A.D."/>
            <person name="Sheridan J."/>
            <person name="Iwata A."/>
            <person name="Tuteja R."/>
            <person name="Penmetsa R.V."/>
            <person name="Wu W."/>
            <person name="Upadhyaya H.D."/>
            <person name="Yang S.P."/>
            <person name="Shah T."/>
            <person name="Saxena K.B."/>
            <person name="Michael T."/>
            <person name="McCombie W.R."/>
            <person name="Yang B."/>
            <person name="Zhang G."/>
            <person name="Yang H."/>
            <person name="Wang J."/>
            <person name="Spillane C."/>
            <person name="Cook D.R."/>
            <person name="May G.D."/>
            <person name="Xu X."/>
            <person name="Jackson S.A."/>
        </authorList>
    </citation>
    <scope>NUCLEOTIDE SEQUENCE [LARGE SCALE GENOMIC DNA]</scope>
</reference>
<gene>
    <name evidence="2" type="ORF">KK1_036800</name>
</gene>
<sequence length="236" mass="26823">MNAHLRRVRMRISAAYECCRIRTHVLLLGEERVQLGRKLASLTSLPLPHTNARPLAGRGTSPVRKEARESDFSPSAAYERSSLPHTNALSFIAASGAVVAASSAVVVASSVVPIVFEEHLHEFSCFHNDTDERRVHIDTFSAMNGISRFCESDFPWRYSKEEQIKLQEFQQRNFTFLINEHPMINGFKCLFTEDGFSRVRLKFGFPPILMVKEPKVYVHGNLEYQDIVNKNWPGCP</sequence>
<proteinExistence type="predicted"/>